<dbReference type="RefSeq" id="WP_093658442.1">
    <property type="nucleotide sequence ID" value="NZ_FOET01000004.1"/>
</dbReference>
<organism evidence="2 3">
    <name type="scientific">Streptomyces radiopugnans</name>
    <dbReference type="NCBI Taxonomy" id="403935"/>
    <lineage>
        <taxon>Bacteria</taxon>
        <taxon>Bacillati</taxon>
        <taxon>Actinomycetota</taxon>
        <taxon>Actinomycetes</taxon>
        <taxon>Kitasatosporales</taxon>
        <taxon>Streptomycetaceae</taxon>
        <taxon>Streptomyces</taxon>
    </lineage>
</organism>
<evidence type="ECO:0000313" key="2">
    <source>
        <dbReference type="EMBL" id="SEQ18472.1"/>
    </source>
</evidence>
<dbReference type="Proteomes" id="UP000199055">
    <property type="component" value="Unassembled WGS sequence"/>
</dbReference>
<evidence type="ECO:0000256" key="1">
    <source>
        <dbReference type="SAM" id="MobiDB-lite"/>
    </source>
</evidence>
<dbReference type="EMBL" id="FOET01000004">
    <property type="protein sequence ID" value="SEQ18472.1"/>
    <property type="molecule type" value="Genomic_DNA"/>
</dbReference>
<evidence type="ECO:0008006" key="4">
    <source>
        <dbReference type="Google" id="ProtNLM"/>
    </source>
</evidence>
<sequence length="168" mass="17514">MAEHRQETGAAGEEGSAAGEPLPTRIGQAVILHRGGDREEARNRLAGLWEETGEDGDPFHRCAIAHYLAGTQDDPVAGLEWDRRALAAAKAPAGDRAAVRALLPSLHLSLAAGHAGLGDHAAARRELARARGAAGELPDDAYGTGVRAAIERLSRRLAATGEPPCQSP</sequence>
<proteinExistence type="predicted"/>
<name>A0A1H9DYQ6_9ACTN</name>
<gene>
    <name evidence="2" type="ORF">SAMN05216481_104350</name>
</gene>
<evidence type="ECO:0000313" key="3">
    <source>
        <dbReference type="Proteomes" id="UP000199055"/>
    </source>
</evidence>
<reference evidence="2 3" key="1">
    <citation type="submission" date="2016-10" db="EMBL/GenBank/DDBJ databases">
        <authorList>
            <person name="de Groot N.N."/>
        </authorList>
    </citation>
    <scope>NUCLEOTIDE SEQUENCE [LARGE SCALE GENOMIC DNA]</scope>
    <source>
        <strain evidence="2 3">CGMCC 4.3519</strain>
    </source>
</reference>
<keyword evidence="3" id="KW-1185">Reference proteome</keyword>
<feature type="compositionally biased region" description="Low complexity" evidence="1">
    <location>
        <begin position="8"/>
        <end position="20"/>
    </location>
</feature>
<dbReference type="STRING" id="403935.SAMN05216481_104350"/>
<dbReference type="AlphaFoldDB" id="A0A1H9DYQ6"/>
<feature type="region of interest" description="Disordered" evidence="1">
    <location>
        <begin position="1"/>
        <end position="28"/>
    </location>
</feature>
<protein>
    <recommendedName>
        <fullName evidence="4">Tetratricopeptide repeat-containing protein</fullName>
    </recommendedName>
</protein>
<accession>A0A1H9DYQ6</accession>